<protein>
    <submittedName>
        <fullName evidence="2">Uncharacterized protein</fullName>
    </submittedName>
</protein>
<dbReference type="EMBL" id="LN681225">
    <property type="protein sequence ID" value="CEK10135.1"/>
    <property type="molecule type" value="Genomic_DNA"/>
</dbReference>
<evidence type="ECO:0000256" key="1">
    <source>
        <dbReference type="SAM" id="Phobius"/>
    </source>
</evidence>
<evidence type="ECO:0000313" key="2">
    <source>
        <dbReference type="EMBL" id="CEK10135.1"/>
    </source>
</evidence>
<keyword evidence="3" id="KW-1185">Reference proteome</keyword>
<keyword evidence="1" id="KW-0812">Transmembrane</keyword>
<dbReference type="STRING" id="449.LHA_1076"/>
<evidence type="ECO:0000313" key="3">
    <source>
        <dbReference type="Proteomes" id="UP000032803"/>
    </source>
</evidence>
<keyword evidence="1" id="KW-1133">Transmembrane helix</keyword>
<proteinExistence type="predicted"/>
<gene>
    <name evidence="2" type="ORF">LHA_1076</name>
</gene>
<dbReference type="AlphaFoldDB" id="A0A0A8UMS4"/>
<feature type="transmembrane region" description="Helical" evidence="1">
    <location>
        <begin position="32"/>
        <end position="51"/>
    </location>
</feature>
<organism evidence="2 3">
    <name type="scientific">Legionella hackeliae</name>
    <dbReference type="NCBI Taxonomy" id="449"/>
    <lineage>
        <taxon>Bacteria</taxon>
        <taxon>Pseudomonadati</taxon>
        <taxon>Pseudomonadota</taxon>
        <taxon>Gammaproteobacteria</taxon>
        <taxon>Legionellales</taxon>
        <taxon>Legionellaceae</taxon>
        <taxon>Legionella</taxon>
    </lineage>
</organism>
<reference evidence="3" key="1">
    <citation type="submission" date="2014-09" db="EMBL/GenBank/DDBJ databases">
        <authorList>
            <person name="Gomez-Valero L."/>
        </authorList>
    </citation>
    <scope>NUCLEOTIDE SEQUENCE [LARGE SCALE GENOMIC DNA]</scope>
    <source>
        <strain evidence="3">ATCC35250</strain>
    </source>
</reference>
<sequence length="57" mass="6756">MNFKALAHTSLIQCIFFASIFLGFLLDPLIGIWLAGFYFFIIGSFFIYRFFRELHKI</sequence>
<dbReference type="Proteomes" id="UP000032803">
    <property type="component" value="Chromosome I"/>
</dbReference>
<accession>A0A0A8UMS4</accession>
<feature type="transmembrane region" description="Helical" evidence="1">
    <location>
        <begin position="5"/>
        <end position="26"/>
    </location>
</feature>
<dbReference type="PATRIC" id="fig|449.7.peg.578"/>
<dbReference type="HOGENOM" id="CLU_2991152_0_0_6"/>
<name>A0A0A8UMS4_LEGHA</name>
<dbReference type="KEGG" id="lha:LHA_1076"/>
<keyword evidence="1" id="KW-0472">Membrane</keyword>